<dbReference type="OrthoDB" id="5520405at2"/>
<sequence>MNRLRFPALLLLILLSMAGVAACGEADHAEHEDHRDDHDRHDDAHTDTFDIMLFDPTTDDVLADAHGDHWDGDLPELYVGDVLEVGVSIADAEGNPIELGADYTLQVLVAPESPEGIVGLEVHGDHIDIEALAAGESAIVLELHHNGELEWTTPALSLSVGE</sequence>
<dbReference type="Proteomes" id="UP000321412">
    <property type="component" value="Unassembled WGS sequence"/>
</dbReference>
<gene>
    <name evidence="2" type="ORF">FRC98_01280</name>
</gene>
<evidence type="ECO:0000256" key="1">
    <source>
        <dbReference type="SAM" id="SignalP"/>
    </source>
</evidence>
<evidence type="ECO:0000313" key="3">
    <source>
        <dbReference type="Proteomes" id="UP000321412"/>
    </source>
</evidence>
<organism evidence="2 3">
    <name type="scientific">Lujinxingia vulgaris</name>
    <dbReference type="NCBI Taxonomy" id="2600176"/>
    <lineage>
        <taxon>Bacteria</taxon>
        <taxon>Deltaproteobacteria</taxon>
        <taxon>Bradymonadales</taxon>
        <taxon>Lujinxingiaceae</taxon>
        <taxon>Lujinxingia</taxon>
    </lineage>
</organism>
<evidence type="ECO:0008006" key="4">
    <source>
        <dbReference type="Google" id="ProtNLM"/>
    </source>
</evidence>
<dbReference type="PROSITE" id="PS51257">
    <property type="entry name" value="PROKAR_LIPOPROTEIN"/>
    <property type="match status" value="1"/>
</dbReference>
<dbReference type="AlphaFoldDB" id="A0A5C6XAX4"/>
<evidence type="ECO:0000313" key="2">
    <source>
        <dbReference type="EMBL" id="TXD39066.1"/>
    </source>
</evidence>
<protein>
    <recommendedName>
        <fullName evidence="4">DUF4382 domain-containing protein</fullName>
    </recommendedName>
</protein>
<feature type="signal peptide" evidence="1">
    <location>
        <begin position="1"/>
        <end position="21"/>
    </location>
</feature>
<dbReference type="RefSeq" id="WP_146979501.1">
    <property type="nucleotide sequence ID" value="NZ_VOSM01000001.1"/>
</dbReference>
<comment type="caution">
    <text evidence="2">The sequence shown here is derived from an EMBL/GenBank/DDBJ whole genome shotgun (WGS) entry which is preliminary data.</text>
</comment>
<proteinExistence type="predicted"/>
<dbReference type="EMBL" id="VOSM01000001">
    <property type="protein sequence ID" value="TXD39066.1"/>
    <property type="molecule type" value="Genomic_DNA"/>
</dbReference>
<name>A0A5C6XAX4_9DELT</name>
<keyword evidence="3" id="KW-1185">Reference proteome</keyword>
<keyword evidence="1" id="KW-0732">Signal</keyword>
<feature type="chain" id="PRO_5022785064" description="DUF4382 domain-containing protein" evidence="1">
    <location>
        <begin position="22"/>
        <end position="162"/>
    </location>
</feature>
<reference evidence="2 3" key="1">
    <citation type="submission" date="2019-08" db="EMBL/GenBank/DDBJ databases">
        <title>Bradymonadales sp. TMQ4.</title>
        <authorList>
            <person name="Liang Q."/>
        </authorList>
    </citation>
    <scope>NUCLEOTIDE SEQUENCE [LARGE SCALE GENOMIC DNA]</scope>
    <source>
        <strain evidence="2 3">TMQ4</strain>
    </source>
</reference>
<accession>A0A5C6XAX4</accession>